<keyword evidence="2 4" id="KW-0808">Transferase</keyword>
<dbReference type="GO" id="GO:0008168">
    <property type="term" value="F:methyltransferase activity"/>
    <property type="evidence" value="ECO:0007669"/>
    <property type="project" value="UniProtKB-KW"/>
</dbReference>
<feature type="binding site" evidence="4">
    <location>
        <position position="310"/>
    </location>
    <ligand>
        <name>S-adenosyl-L-methionine</name>
        <dbReference type="ChEBI" id="CHEBI:59789"/>
    </ligand>
</feature>
<dbReference type="RefSeq" id="WP_289527845.1">
    <property type="nucleotide sequence ID" value="NZ_JAUDCK010000025.1"/>
</dbReference>
<dbReference type="InterPro" id="IPR030390">
    <property type="entry name" value="MeTrfase_TrmA_AS"/>
</dbReference>
<dbReference type="Pfam" id="PF05958">
    <property type="entry name" value="tRNA_U5-meth_tr"/>
    <property type="match status" value="1"/>
</dbReference>
<feature type="binding site" evidence="4">
    <location>
        <position position="379"/>
    </location>
    <ligand>
        <name>S-adenosyl-L-methionine</name>
        <dbReference type="ChEBI" id="CHEBI:59789"/>
    </ligand>
</feature>
<dbReference type="PANTHER" id="PTHR11061:SF30">
    <property type="entry name" value="TRNA (URACIL(54)-C(5))-METHYLTRANSFERASE"/>
    <property type="match status" value="1"/>
</dbReference>
<evidence type="ECO:0000313" key="7">
    <source>
        <dbReference type="Proteomes" id="UP001529275"/>
    </source>
</evidence>
<evidence type="ECO:0000256" key="1">
    <source>
        <dbReference type="ARBA" id="ARBA00022603"/>
    </source>
</evidence>
<dbReference type="PANTHER" id="PTHR11061">
    <property type="entry name" value="RNA M5U METHYLTRANSFERASE"/>
    <property type="match status" value="1"/>
</dbReference>
<keyword evidence="1 4" id="KW-0489">Methyltransferase</keyword>
<dbReference type="InterPro" id="IPR010280">
    <property type="entry name" value="U5_MeTrfase_fam"/>
</dbReference>
<evidence type="ECO:0000256" key="5">
    <source>
        <dbReference type="PROSITE-ProRule" id="PRU10015"/>
    </source>
</evidence>
<dbReference type="Proteomes" id="UP001529275">
    <property type="component" value="Unassembled WGS sequence"/>
</dbReference>
<dbReference type="InterPro" id="IPR030391">
    <property type="entry name" value="MeTrfase_TrmA_CS"/>
</dbReference>
<dbReference type="EMBL" id="JAUDCK010000025">
    <property type="protein sequence ID" value="MDM8196169.1"/>
    <property type="molecule type" value="Genomic_DNA"/>
</dbReference>
<name>A0ABT7UJ46_9FIRM</name>
<dbReference type="Gene3D" id="3.40.50.150">
    <property type="entry name" value="Vaccinia Virus protein VP39"/>
    <property type="match status" value="1"/>
</dbReference>
<feature type="binding site" evidence="4">
    <location>
        <position position="331"/>
    </location>
    <ligand>
        <name>S-adenosyl-L-methionine</name>
        <dbReference type="ChEBI" id="CHEBI:59789"/>
    </ligand>
</feature>
<evidence type="ECO:0000313" key="6">
    <source>
        <dbReference type="EMBL" id="MDM8196169.1"/>
    </source>
</evidence>
<evidence type="ECO:0000256" key="3">
    <source>
        <dbReference type="ARBA" id="ARBA00022691"/>
    </source>
</evidence>
<comment type="caution">
    <text evidence="6">The sequence shown here is derived from an EMBL/GenBank/DDBJ whole genome shotgun (WGS) entry which is preliminary data.</text>
</comment>
<keyword evidence="3 4" id="KW-0949">S-adenosyl-L-methionine</keyword>
<dbReference type="PROSITE" id="PS51687">
    <property type="entry name" value="SAM_MT_RNA_M5U"/>
    <property type="match status" value="1"/>
</dbReference>
<accession>A0ABT7UJ46</accession>
<dbReference type="SUPFAM" id="SSF50249">
    <property type="entry name" value="Nucleic acid-binding proteins"/>
    <property type="match status" value="1"/>
</dbReference>
<dbReference type="PROSITE" id="PS01230">
    <property type="entry name" value="TRMA_1"/>
    <property type="match status" value="1"/>
</dbReference>
<dbReference type="SUPFAM" id="SSF53335">
    <property type="entry name" value="S-adenosyl-L-methionine-dependent methyltransferases"/>
    <property type="match status" value="1"/>
</dbReference>
<dbReference type="Gene3D" id="2.40.50.140">
    <property type="entry name" value="Nucleic acid-binding proteins"/>
    <property type="match status" value="1"/>
</dbReference>
<protein>
    <submittedName>
        <fullName evidence="6">23S rRNA (Uracil(1939)-C(5))-methyltransferase RlmD</fullName>
        <ecNumber evidence="6">2.1.1.190</ecNumber>
    </submittedName>
</protein>
<sequence>MQKNEYIEAKCIDYTHDGMGIVKYEGMPIFVKNMLVDEIGKIKIIKVLKKYAIGRLIELRYSSPLRQEARCPIFKQCGGCHLQHLNQLAQQQLKTKRVADTLLKIGHCQVPVEPCLMMENPWFYRNKVQVPVGMHQNHLVTGFYKQHSNDIVAMDQCYIQNELSNQIIPFTRQLLEEVGEKAYDKVTHQGNIKHILVKYGYHTNQAMLVFITYQRSLRQKDYLIQALKKQFPQLKTIIQNYNPRHDNVILGDDVMILDGDGYIEDQLLGNTYRISLKSFYQINPLQVEVLYQKAIEYANLQPTDEVIDAYCGIGTISLSLAQYVHKVYGVEIVEQAIIDAKENAKRNHIDNVEFYCQDAGEFMVDFATKHKQIDAVIVDPPRKGCSQLFLNQLLLLSPDKIVYISCDVATQARDIDILQQHGYHAVKCQPVDMFPQSFHIENIVLLTK</sequence>
<evidence type="ECO:0000256" key="4">
    <source>
        <dbReference type="PROSITE-ProRule" id="PRU01024"/>
    </source>
</evidence>
<dbReference type="CDD" id="cd02440">
    <property type="entry name" value="AdoMet_MTases"/>
    <property type="match status" value="1"/>
</dbReference>
<dbReference type="GO" id="GO:0032259">
    <property type="term" value="P:methylation"/>
    <property type="evidence" value="ECO:0007669"/>
    <property type="project" value="UniProtKB-KW"/>
</dbReference>
<dbReference type="EC" id="2.1.1.190" evidence="6"/>
<feature type="active site" description="Nucleophile" evidence="4">
    <location>
        <position position="406"/>
    </location>
</feature>
<dbReference type="NCBIfam" id="TIGR00479">
    <property type="entry name" value="rumA"/>
    <property type="match status" value="1"/>
</dbReference>
<dbReference type="InterPro" id="IPR029063">
    <property type="entry name" value="SAM-dependent_MTases_sf"/>
</dbReference>
<reference evidence="7" key="1">
    <citation type="submission" date="2023-06" db="EMBL/GenBank/DDBJ databases">
        <title>Identification and characterization of horizontal gene transfer across gut microbiota members of farm animals based on homology search.</title>
        <authorList>
            <person name="Zeman M."/>
            <person name="Kubasova T."/>
            <person name="Jahodarova E."/>
            <person name="Nykrynova M."/>
            <person name="Rychlik I."/>
        </authorList>
    </citation>
    <scope>NUCLEOTIDE SEQUENCE [LARGE SCALE GENOMIC DNA]</scope>
    <source>
        <strain evidence="7">ET341</strain>
    </source>
</reference>
<feature type="active site" evidence="5">
    <location>
        <position position="406"/>
    </location>
</feature>
<feature type="binding site" evidence="4">
    <location>
        <position position="281"/>
    </location>
    <ligand>
        <name>S-adenosyl-L-methionine</name>
        <dbReference type="ChEBI" id="CHEBI:59789"/>
    </ligand>
</feature>
<comment type="similarity">
    <text evidence="4">Belongs to the class I-like SAM-binding methyltransferase superfamily. RNA M5U methyltransferase family.</text>
</comment>
<dbReference type="InterPro" id="IPR012340">
    <property type="entry name" value="NA-bd_OB-fold"/>
</dbReference>
<proteinExistence type="inferred from homology"/>
<gene>
    <name evidence="6" type="primary">rlmD</name>
    <name evidence="6" type="ORF">QUV98_07560</name>
</gene>
<keyword evidence="7" id="KW-1185">Reference proteome</keyword>
<dbReference type="PROSITE" id="PS01231">
    <property type="entry name" value="TRMA_2"/>
    <property type="match status" value="1"/>
</dbReference>
<organism evidence="6 7">
    <name type="scientific">Massilimicrobiota timonensis</name>
    <dbReference type="NCBI Taxonomy" id="1776392"/>
    <lineage>
        <taxon>Bacteria</taxon>
        <taxon>Bacillati</taxon>
        <taxon>Bacillota</taxon>
        <taxon>Erysipelotrichia</taxon>
        <taxon>Erysipelotrichales</taxon>
        <taxon>Erysipelotrichaceae</taxon>
        <taxon>Massilimicrobiota</taxon>
    </lineage>
</organism>
<evidence type="ECO:0000256" key="2">
    <source>
        <dbReference type="ARBA" id="ARBA00022679"/>
    </source>
</evidence>
<dbReference type="Gene3D" id="2.40.50.1070">
    <property type="match status" value="1"/>
</dbReference>